<dbReference type="InterPro" id="IPR041677">
    <property type="entry name" value="DNA2/NAM7_AAA_11"/>
</dbReference>
<evidence type="ECO:0000256" key="4">
    <source>
        <dbReference type="ARBA" id="ARBA00022801"/>
    </source>
</evidence>
<protein>
    <recommendedName>
        <fullName evidence="9">AAA+ ATPase domain-containing protein</fullName>
    </recommendedName>
</protein>
<evidence type="ECO:0000256" key="7">
    <source>
        <dbReference type="ARBA" id="ARBA00023158"/>
    </source>
</evidence>
<name>A0A1B0CFI4_LUTLO</name>
<sequence>MAEVGNLESDEIKEVVEKILAQLHINGTIQDGALPKEALRKATNKFVDANNVTNFTYNDMPKTLLKHNFCYYMNKNEAHKSKVFKVNVAKITELANKYPNVNVEVNPETPEKVEASSAYSIEHVLTTQQKGIQQFQFSDKSCFVCRETFNQQGTFVDHMKGKSTKFDIEFEVLPKIDHPYSILVFYKQDSNLHLLTQYHLTMNKLQHHNDITLEKIKDKSEKILMPRYLKMKLEDLECYYPSKEMNALFRKDFKRERLTEKEKQLNSTIEHYLNSEVTKGNYVNFWSTFIQMEDSAASEQLSKIDKFKVNLIYSQGYYLLHIPNLLEENMLMEGDKVHIVESKGQLDHLSSQTIRKLKKTFARVYELKKDHVVLEIEDMIVLKDLKYDIHFLTNRMTIQLERQALDFVEQHKIQKFFFPECLTKHSIDFHGFDWVNESIKTNPEQQSAVIHIVQKSSFPSPYILMGPPGTGKTTTLVEAIYQILMRSPNDRILVAATSNYACDVIAIRLLKFLQTSQVYRMFASSKEQNLDSIDPKLLEISNLKGGTHYYPTIVYLSKFSVILTTLAIAGKFAQARIHSGHFQYVFIDEAGSSTEPSTLIPIAGVISSPGMIHGQIVLAGDPMQLGPIVKCDRASKHLGIYAKDSNGKYNPRAITKLLRNFRSHPKILEFPDKEFYSGELMAMGSYQLTRWACDWAYLPNKNVPILFEHVIGVSEQDDNSPSWYNKQEVRRVIFYIHTLLKANKIHGREITQKCIGVITPYKKQCTKLSIECKKRQWDDIDIGPVEKFQGQEKSVIILSTVRSLTRGVGFLKNPKRLNVALTRAQALLIIIGNVDTLEHDDTWSRFIDFCKENGVIKKFVEEDEQEMDQHTSQRKQPKQNQQKKTRGGKKGKNFANSTTQPVVVKAEKTNRDLPRQGSSGILGTQSNQPRGLLANERQNGPSMNTLKIDLLPKLPTGVKAENINGYPPRQGSSGVFHSQGNQPRGLLVTDRRNGSLGNTSTGFSATDSLPKLPNVPTFIPSTAARYGTPSYRSAYSASSPLNTPSNVSATARVNTGTPYGRFATNSHLDTKKKSKCLIISDKTKQNYKSNK</sequence>
<evidence type="ECO:0000313" key="10">
    <source>
        <dbReference type="EnsemblMetazoa" id="LLOJ003105-PA"/>
    </source>
</evidence>
<dbReference type="GO" id="GO:0005694">
    <property type="term" value="C:chromosome"/>
    <property type="evidence" value="ECO:0007669"/>
    <property type="project" value="UniProtKB-ARBA"/>
</dbReference>
<dbReference type="InterPro" id="IPR026122">
    <property type="entry name" value="MOV-10/SDE3_DEXXQ/H-box"/>
</dbReference>
<dbReference type="Gene3D" id="3.40.50.300">
    <property type="entry name" value="P-loop containing nucleotide triphosphate hydrolases"/>
    <property type="match status" value="2"/>
</dbReference>
<dbReference type="EMBL" id="AJWK01010109">
    <property type="status" value="NOT_ANNOTATED_CDS"/>
    <property type="molecule type" value="Genomic_DNA"/>
</dbReference>
<dbReference type="CDD" id="cd18038">
    <property type="entry name" value="DEXXQc_Helz-like"/>
    <property type="match status" value="1"/>
</dbReference>
<evidence type="ECO:0000256" key="5">
    <source>
        <dbReference type="ARBA" id="ARBA00022806"/>
    </source>
</evidence>
<keyword evidence="6" id="KW-0067">ATP-binding</keyword>
<dbReference type="Proteomes" id="UP000092461">
    <property type="component" value="Unassembled WGS sequence"/>
</dbReference>
<keyword evidence="7" id="KW-0943">RNA-mediated gene silencing</keyword>
<dbReference type="Pfam" id="PF13086">
    <property type="entry name" value="AAA_11"/>
    <property type="match status" value="2"/>
</dbReference>
<keyword evidence="5" id="KW-0347">Helicase</keyword>
<evidence type="ECO:0000256" key="1">
    <source>
        <dbReference type="ARBA" id="ARBA00004496"/>
    </source>
</evidence>
<dbReference type="VEuPathDB" id="VectorBase:LLOJ003105"/>
<dbReference type="EnsemblMetazoa" id="LLOJ003105-RA">
    <property type="protein sequence ID" value="LLOJ003105-PA"/>
    <property type="gene ID" value="LLOJ003105"/>
</dbReference>
<dbReference type="GO" id="GO:0005524">
    <property type="term" value="F:ATP binding"/>
    <property type="evidence" value="ECO:0007669"/>
    <property type="project" value="UniProtKB-KW"/>
</dbReference>
<dbReference type="GO" id="GO:0031047">
    <property type="term" value="P:regulatory ncRNA-mediated gene silencing"/>
    <property type="evidence" value="ECO:0007669"/>
    <property type="project" value="UniProtKB-KW"/>
</dbReference>
<evidence type="ECO:0000256" key="8">
    <source>
        <dbReference type="SAM" id="MobiDB-lite"/>
    </source>
</evidence>
<feature type="compositionally biased region" description="Polar residues" evidence="8">
    <location>
        <begin position="916"/>
        <end position="929"/>
    </location>
</feature>
<keyword evidence="11" id="KW-1185">Reference proteome</keyword>
<dbReference type="InterPro" id="IPR003593">
    <property type="entry name" value="AAA+_ATPase"/>
</dbReference>
<keyword evidence="3" id="KW-0547">Nucleotide-binding</keyword>
<dbReference type="SMART" id="SM00382">
    <property type="entry name" value="AAA"/>
    <property type="match status" value="1"/>
</dbReference>
<feature type="domain" description="AAA+ ATPase" evidence="9">
    <location>
        <begin position="458"/>
        <end position="644"/>
    </location>
</feature>
<reference evidence="10" key="1">
    <citation type="submission" date="2020-05" db="UniProtKB">
        <authorList>
            <consortium name="EnsemblMetazoa"/>
        </authorList>
    </citation>
    <scope>IDENTIFICATION</scope>
    <source>
        <strain evidence="10">Jacobina</strain>
    </source>
</reference>
<proteinExistence type="predicted"/>
<evidence type="ECO:0000259" key="9">
    <source>
        <dbReference type="SMART" id="SM00382"/>
    </source>
</evidence>
<dbReference type="InterPro" id="IPR041679">
    <property type="entry name" value="DNA2/NAM7-like_C"/>
</dbReference>
<keyword evidence="4" id="KW-0378">Hydrolase</keyword>
<dbReference type="InterPro" id="IPR047187">
    <property type="entry name" value="SF1_C_Upf1"/>
</dbReference>
<organism evidence="10 11">
    <name type="scientific">Lutzomyia longipalpis</name>
    <name type="common">Sand fly</name>
    <dbReference type="NCBI Taxonomy" id="7200"/>
    <lineage>
        <taxon>Eukaryota</taxon>
        <taxon>Metazoa</taxon>
        <taxon>Ecdysozoa</taxon>
        <taxon>Arthropoda</taxon>
        <taxon>Hexapoda</taxon>
        <taxon>Insecta</taxon>
        <taxon>Pterygota</taxon>
        <taxon>Neoptera</taxon>
        <taxon>Endopterygota</taxon>
        <taxon>Diptera</taxon>
        <taxon>Nematocera</taxon>
        <taxon>Psychodoidea</taxon>
        <taxon>Psychodidae</taxon>
        <taxon>Lutzomyia</taxon>
        <taxon>Lutzomyia</taxon>
    </lineage>
</organism>
<feature type="compositionally biased region" description="Basic and acidic residues" evidence="8">
    <location>
        <begin position="905"/>
        <end position="914"/>
    </location>
</feature>
<dbReference type="VEuPathDB" id="VectorBase:LLONM1_008464"/>
<dbReference type="AlphaFoldDB" id="A0A1B0CFI4"/>
<evidence type="ECO:0000313" key="11">
    <source>
        <dbReference type="Proteomes" id="UP000092461"/>
    </source>
</evidence>
<dbReference type="InterPro" id="IPR027417">
    <property type="entry name" value="P-loop_NTPase"/>
</dbReference>
<dbReference type="GO" id="GO:0003723">
    <property type="term" value="F:RNA binding"/>
    <property type="evidence" value="ECO:0007669"/>
    <property type="project" value="InterPro"/>
</dbReference>
<evidence type="ECO:0000256" key="6">
    <source>
        <dbReference type="ARBA" id="ARBA00022840"/>
    </source>
</evidence>
<dbReference type="PANTHER" id="PTHR45418:SF1">
    <property type="entry name" value="CANCER_TESTIS ANTIGEN 55"/>
    <property type="match status" value="1"/>
</dbReference>
<dbReference type="PANTHER" id="PTHR45418">
    <property type="entry name" value="CANCER/TESTIS ANTIGEN 55"/>
    <property type="match status" value="1"/>
</dbReference>
<evidence type="ECO:0000256" key="3">
    <source>
        <dbReference type="ARBA" id="ARBA00022741"/>
    </source>
</evidence>
<dbReference type="GO" id="GO:0032574">
    <property type="term" value="F:5'-3' RNA helicase activity"/>
    <property type="evidence" value="ECO:0007669"/>
    <property type="project" value="InterPro"/>
</dbReference>
<keyword evidence="2" id="KW-0963">Cytoplasm</keyword>
<dbReference type="GO" id="GO:0005737">
    <property type="term" value="C:cytoplasm"/>
    <property type="evidence" value="ECO:0007669"/>
    <property type="project" value="UniProtKB-SubCell"/>
</dbReference>
<accession>A0A1B0CFI4</accession>
<dbReference type="CDD" id="cd18808">
    <property type="entry name" value="SF1_C_Upf1"/>
    <property type="match status" value="1"/>
</dbReference>
<evidence type="ECO:0000256" key="2">
    <source>
        <dbReference type="ARBA" id="ARBA00022490"/>
    </source>
</evidence>
<dbReference type="SUPFAM" id="SSF52540">
    <property type="entry name" value="P-loop containing nucleoside triphosphate hydrolases"/>
    <property type="match status" value="1"/>
</dbReference>
<dbReference type="Pfam" id="PF13087">
    <property type="entry name" value="AAA_12"/>
    <property type="match status" value="1"/>
</dbReference>
<dbReference type="FunFam" id="3.40.50.300:FF:000326">
    <property type="entry name" value="P-loop containing nucleoside triphosphate hydrolase"/>
    <property type="match status" value="1"/>
</dbReference>
<feature type="compositionally biased region" description="Basic residues" evidence="8">
    <location>
        <begin position="872"/>
        <end position="892"/>
    </location>
</feature>
<comment type="subcellular location">
    <subcellularLocation>
        <location evidence="1">Cytoplasm</location>
    </subcellularLocation>
</comment>
<feature type="region of interest" description="Disordered" evidence="8">
    <location>
        <begin position="863"/>
        <end position="944"/>
    </location>
</feature>
<dbReference type="GO" id="GO:0016787">
    <property type="term" value="F:hydrolase activity"/>
    <property type="evidence" value="ECO:0007669"/>
    <property type="project" value="UniProtKB-KW"/>
</dbReference>